<dbReference type="RefSeq" id="WP_243516329.1">
    <property type="nucleotide sequence ID" value="NZ_CP094534.1"/>
</dbReference>
<keyword evidence="5" id="KW-1185">Reference proteome</keyword>
<organism evidence="4 5">
    <name type="scientific">Hymenobacter monticola</name>
    <dbReference type="NCBI Taxonomy" id="1705399"/>
    <lineage>
        <taxon>Bacteria</taxon>
        <taxon>Pseudomonadati</taxon>
        <taxon>Bacteroidota</taxon>
        <taxon>Cytophagia</taxon>
        <taxon>Cytophagales</taxon>
        <taxon>Hymenobacteraceae</taxon>
        <taxon>Hymenobacter</taxon>
    </lineage>
</organism>
<dbReference type="Gene3D" id="3.10.560.10">
    <property type="entry name" value="Outer membrane lipoprotein wza domain like"/>
    <property type="match status" value="1"/>
</dbReference>
<dbReference type="PROSITE" id="PS51257">
    <property type="entry name" value="PROKAR_LIPOPROTEIN"/>
    <property type="match status" value="1"/>
</dbReference>
<dbReference type="EMBL" id="CP094534">
    <property type="protein sequence ID" value="UOE34947.1"/>
    <property type="molecule type" value="Genomic_DNA"/>
</dbReference>
<evidence type="ECO:0000313" key="5">
    <source>
        <dbReference type="Proteomes" id="UP000831390"/>
    </source>
</evidence>
<feature type="domain" description="Polysaccharide export protein N-terminal" evidence="3">
    <location>
        <begin position="60"/>
        <end position="178"/>
    </location>
</feature>
<dbReference type="PANTHER" id="PTHR33619:SF3">
    <property type="entry name" value="POLYSACCHARIDE EXPORT PROTEIN GFCE-RELATED"/>
    <property type="match status" value="1"/>
</dbReference>
<protein>
    <submittedName>
        <fullName evidence="4">Polysaccharide biosynthesis/export family protein</fullName>
    </submittedName>
</protein>
<dbReference type="Proteomes" id="UP000831390">
    <property type="component" value="Chromosome"/>
</dbReference>
<proteinExistence type="predicted"/>
<evidence type="ECO:0000259" key="3">
    <source>
        <dbReference type="Pfam" id="PF02563"/>
    </source>
</evidence>
<dbReference type="InterPro" id="IPR049712">
    <property type="entry name" value="Poly_export"/>
</dbReference>
<feature type="region of interest" description="Disordered" evidence="2">
    <location>
        <begin position="85"/>
        <end position="127"/>
    </location>
</feature>
<dbReference type="InterPro" id="IPR003715">
    <property type="entry name" value="Poly_export_N"/>
</dbReference>
<keyword evidence="1" id="KW-0732">Signal</keyword>
<evidence type="ECO:0000313" key="4">
    <source>
        <dbReference type="EMBL" id="UOE34947.1"/>
    </source>
</evidence>
<sequence>MPSFSLRRLGRLRLLALPALLFFSSCVSTKYYQKRTLFRLTDSQGRQLDSTKLRIAVNRTERNYVIQPNDFLEVRVNTNRGERILDPNGELQFGSPSGSLPSRGSVVGGGGRSAQPARGAGSGSGSGGSEFLVQADGAVVLPMVGRIRISGLSLLQADSLLATRYQEYYVQPFVTTRVTNNRVIVLGAVGGQVISLTNDNMNLLEVLALAGGIDGQGGGGAGLYRNGGRADNIRIIRGDLKNPRVQQIDLSTFDGMRRASLQIEPNDVIYVEPIRRPFLDALSDASPILSLASLVLTSTFFIISQVRR</sequence>
<reference evidence="4 5" key="1">
    <citation type="submission" date="2022-03" db="EMBL/GenBank/DDBJ databases">
        <title>Hymenobactersp. isolated from the air.</title>
        <authorList>
            <person name="Won M."/>
            <person name="Kwon S.-W."/>
        </authorList>
    </citation>
    <scope>NUCLEOTIDE SEQUENCE [LARGE SCALE GENOMIC DNA]</scope>
    <source>
        <strain evidence="4 5">KACC 22596</strain>
    </source>
</reference>
<gene>
    <name evidence="4" type="ORF">MTP16_04655</name>
</gene>
<name>A0ABY4B747_9BACT</name>
<evidence type="ECO:0000256" key="2">
    <source>
        <dbReference type="SAM" id="MobiDB-lite"/>
    </source>
</evidence>
<dbReference type="PANTHER" id="PTHR33619">
    <property type="entry name" value="POLYSACCHARIDE EXPORT PROTEIN GFCE-RELATED"/>
    <property type="match status" value="1"/>
</dbReference>
<accession>A0ABY4B747</accession>
<evidence type="ECO:0000256" key="1">
    <source>
        <dbReference type="ARBA" id="ARBA00022729"/>
    </source>
</evidence>
<feature type="compositionally biased region" description="Low complexity" evidence="2">
    <location>
        <begin position="94"/>
        <end position="105"/>
    </location>
</feature>
<dbReference type="Pfam" id="PF02563">
    <property type="entry name" value="Poly_export"/>
    <property type="match status" value="1"/>
</dbReference>